<keyword evidence="2" id="KW-0812">Transmembrane</keyword>
<feature type="region of interest" description="Disordered" evidence="1">
    <location>
        <begin position="166"/>
        <end position="186"/>
    </location>
</feature>
<keyword evidence="2" id="KW-1133">Transmembrane helix</keyword>
<proteinExistence type="predicted"/>
<reference evidence="3 4" key="1">
    <citation type="submission" date="2018-12" db="EMBL/GenBank/DDBJ databases">
        <authorList>
            <person name="Li K."/>
        </authorList>
    </citation>
    <scope>NUCLEOTIDE SEQUENCE [LARGE SCALE GENOMIC DNA]</scope>
    <source>
        <strain evidence="4">CR22</strain>
    </source>
</reference>
<evidence type="ECO:0000256" key="2">
    <source>
        <dbReference type="SAM" id="Phobius"/>
    </source>
</evidence>
<feature type="transmembrane region" description="Helical" evidence="2">
    <location>
        <begin position="334"/>
        <end position="359"/>
    </location>
</feature>
<accession>A0A3S9HY22</accession>
<keyword evidence="2" id="KW-0472">Membrane</keyword>
<dbReference type="AlphaFoldDB" id="A0A3S9HY22"/>
<name>A0A3S9HY22_9ACTN</name>
<dbReference type="RefSeq" id="WP_126271268.1">
    <property type="nucleotide sequence ID" value="NZ_CP034463.1"/>
</dbReference>
<feature type="transmembrane region" description="Helical" evidence="2">
    <location>
        <begin position="295"/>
        <end position="314"/>
    </location>
</feature>
<gene>
    <name evidence="3" type="ORF">EJC51_13295</name>
</gene>
<organism evidence="3 4">
    <name type="scientific">Streptomyces aquilus</name>
    <dbReference type="NCBI Taxonomy" id="2548456"/>
    <lineage>
        <taxon>Bacteria</taxon>
        <taxon>Bacillati</taxon>
        <taxon>Actinomycetota</taxon>
        <taxon>Actinomycetes</taxon>
        <taxon>Kitasatosporales</taxon>
        <taxon>Streptomycetaceae</taxon>
        <taxon>Streptomyces</taxon>
    </lineage>
</organism>
<keyword evidence="4" id="KW-1185">Reference proteome</keyword>
<dbReference type="KEGG" id="saqu:EJC51_13295"/>
<feature type="region of interest" description="Disordered" evidence="1">
    <location>
        <begin position="1"/>
        <end position="26"/>
    </location>
</feature>
<dbReference type="Proteomes" id="UP000280197">
    <property type="component" value="Chromosome"/>
</dbReference>
<evidence type="ECO:0000313" key="4">
    <source>
        <dbReference type="Proteomes" id="UP000280197"/>
    </source>
</evidence>
<protein>
    <submittedName>
        <fullName evidence="3">Uncharacterized protein</fullName>
    </submittedName>
</protein>
<feature type="region of interest" description="Disordered" evidence="1">
    <location>
        <begin position="233"/>
        <end position="289"/>
    </location>
</feature>
<sequence>MSGIEPSGREGRRETDMRGSASDNGQVYLSRGNQYISHLHLHEEPGGSARELAQAGMRGAALELTQERVTLLIRTLSLTQAELRARCAELEEEARQARAEGRAEALAEMQQQLQAAELRVMKTQEMMRAAVQEREKAEALLTQAHEELAQRRRAEERREKERARLAALARAEAETAPPAVTPDEEGQQFTEFLERAEEQLGRVRDDLRLLGHEITGQDGTAAAAQVIEGQVVRQPGESREQAPKEAKPALVHPPTAKTPEAKTPSGSPSRSGGNRAATTPRRTTRTPVPGPRRPFRIALIWLLCLIPGWVPLLVVTMNRAVYATDASVVEAVVFTVASVALGAVVFAGVGFAVFVVLALNLDRDSEEGAGFAGVGVAFAATLGLLIAGFYTPLDAPGPLGAWGKALASAMGFH</sequence>
<dbReference type="EMBL" id="CP034463">
    <property type="protein sequence ID" value="AZP17006.1"/>
    <property type="molecule type" value="Genomic_DNA"/>
</dbReference>
<evidence type="ECO:0000256" key="1">
    <source>
        <dbReference type="SAM" id="MobiDB-lite"/>
    </source>
</evidence>
<evidence type="ECO:0000313" key="3">
    <source>
        <dbReference type="EMBL" id="AZP17006.1"/>
    </source>
</evidence>
<feature type="compositionally biased region" description="Low complexity" evidence="1">
    <location>
        <begin position="253"/>
        <end position="287"/>
    </location>
</feature>
<feature type="compositionally biased region" description="Basic and acidic residues" evidence="1">
    <location>
        <begin position="236"/>
        <end position="247"/>
    </location>
</feature>
<feature type="compositionally biased region" description="Basic and acidic residues" evidence="1">
    <location>
        <begin position="7"/>
        <end position="17"/>
    </location>
</feature>
<feature type="transmembrane region" description="Helical" evidence="2">
    <location>
        <begin position="371"/>
        <end position="390"/>
    </location>
</feature>